<accession>A0AAV4V1X9</accession>
<dbReference type="FunFam" id="2.20.100.10:FF:000005">
    <property type="entry name" value="ADAM metallopeptidase with thrombospondin type 1 motif 9"/>
    <property type="match status" value="2"/>
</dbReference>
<comment type="caution">
    <text evidence="6">The sequence shown here is derived from an EMBL/GenBank/DDBJ whole genome shotgun (WGS) entry which is preliminary data.</text>
</comment>
<keyword evidence="4" id="KW-0677">Repeat</keyword>
<dbReference type="GO" id="GO:0008237">
    <property type="term" value="F:metallopeptidase activity"/>
    <property type="evidence" value="ECO:0007669"/>
    <property type="project" value="UniProtKB-KW"/>
</dbReference>
<dbReference type="Gene3D" id="2.20.100.10">
    <property type="entry name" value="Thrombospondin type-1 (TSP1) repeat"/>
    <property type="match status" value="3"/>
</dbReference>
<dbReference type="PANTHER" id="PTHR13723">
    <property type="entry name" value="ADAMTS A DISINTEGRIN AND METALLOPROTEASE WITH THROMBOSPONDIN MOTIFS PROTEASE"/>
    <property type="match status" value="1"/>
</dbReference>
<keyword evidence="6" id="KW-0378">Hydrolase</keyword>
<dbReference type="InterPro" id="IPR050439">
    <property type="entry name" value="ADAMTS_ADAMTS-like"/>
</dbReference>
<dbReference type="GO" id="GO:0005576">
    <property type="term" value="C:extracellular region"/>
    <property type="evidence" value="ECO:0007669"/>
    <property type="project" value="UniProtKB-SubCell"/>
</dbReference>
<dbReference type="EMBL" id="BPLR01013811">
    <property type="protein sequence ID" value="GIY63961.1"/>
    <property type="molecule type" value="Genomic_DNA"/>
</dbReference>
<dbReference type="InterPro" id="IPR036383">
    <property type="entry name" value="TSP1_rpt_sf"/>
</dbReference>
<evidence type="ECO:0000256" key="5">
    <source>
        <dbReference type="ARBA" id="ARBA00023145"/>
    </source>
</evidence>
<evidence type="ECO:0000256" key="1">
    <source>
        <dbReference type="ARBA" id="ARBA00004613"/>
    </source>
</evidence>
<name>A0AAV4V1X9_CAEEX</name>
<dbReference type="SUPFAM" id="SSF82895">
    <property type="entry name" value="TSP-1 type 1 repeat"/>
    <property type="match status" value="3"/>
</dbReference>
<keyword evidence="6" id="KW-0645">Protease</keyword>
<dbReference type="PANTHER" id="PTHR13723:SF281">
    <property type="entry name" value="PAPILIN"/>
    <property type="match status" value="1"/>
</dbReference>
<dbReference type="SMART" id="SM00209">
    <property type="entry name" value="TSP1"/>
    <property type="match status" value="3"/>
</dbReference>
<dbReference type="InterPro" id="IPR000884">
    <property type="entry name" value="TSP1_rpt"/>
</dbReference>
<gene>
    <name evidence="6" type="primary">ADAMTS9</name>
    <name evidence="6" type="ORF">CEXT_173111</name>
</gene>
<proteinExistence type="predicted"/>
<sequence length="230" mass="26349">MRICQLPPCGRWTTGKWSECSVTCGTGIQSRRVMCLSNERNPSDERCDLNSKPRKERGCHLRFCPNSSSSQEIGQNSVENRSEYYWRTGLWGKCSKSCGGGVRRRQVACYDDLGKHSQKCDMEKKPADTSQCNLENCPYWILGEWSQCSSTCGKGIQTRLVQCIDYKKTSLTKDRCTLPMPETTKQCKNFSMYTLGLDSMVAVFYKLWCWYSNTISCVSPRPEISPRQRM</sequence>
<dbReference type="Pfam" id="PF19030">
    <property type="entry name" value="TSP1_ADAMTS"/>
    <property type="match status" value="3"/>
</dbReference>
<dbReference type="PROSITE" id="PS50092">
    <property type="entry name" value="TSP1"/>
    <property type="match status" value="3"/>
</dbReference>
<evidence type="ECO:0000313" key="7">
    <source>
        <dbReference type="Proteomes" id="UP001054945"/>
    </source>
</evidence>
<keyword evidence="3" id="KW-0732">Signal</keyword>
<evidence type="ECO:0000256" key="3">
    <source>
        <dbReference type="ARBA" id="ARBA00022729"/>
    </source>
</evidence>
<keyword evidence="7" id="KW-1185">Reference proteome</keyword>
<protein>
    <submittedName>
        <fullName evidence="6">A disintegrin and metalloproteinase with thrombospondin motifs 9</fullName>
    </submittedName>
</protein>
<keyword evidence="5" id="KW-0865">Zymogen</keyword>
<dbReference type="Proteomes" id="UP001054945">
    <property type="component" value="Unassembled WGS sequence"/>
</dbReference>
<evidence type="ECO:0000256" key="4">
    <source>
        <dbReference type="ARBA" id="ARBA00022737"/>
    </source>
</evidence>
<dbReference type="FunFam" id="2.20.100.10:FF:000010">
    <property type="entry name" value="ADAM metallopeptidase with thrombospondin type 1 motif 9"/>
    <property type="match status" value="1"/>
</dbReference>
<organism evidence="6 7">
    <name type="scientific">Caerostris extrusa</name>
    <name type="common">Bark spider</name>
    <name type="synonym">Caerostris bankana</name>
    <dbReference type="NCBI Taxonomy" id="172846"/>
    <lineage>
        <taxon>Eukaryota</taxon>
        <taxon>Metazoa</taxon>
        <taxon>Ecdysozoa</taxon>
        <taxon>Arthropoda</taxon>
        <taxon>Chelicerata</taxon>
        <taxon>Arachnida</taxon>
        <taxon>Araneae</taxon>
        <taxon>Araneomorphae</taxon>
        <taxon>Entelegynae</taxon>
        <taxon>Araneoidea</taxon>
        <taxon>Araneidae</taxon>
        <taxon>Caerostris</taxon>
    </lineage>
</organism>
<reference evidence="6 7" key="1">
    <citation type="submission" date="2021-06" db="EMBL/GenBank/DDBJ databases">
        <title>Caerostris extrusa draft genome.</title>
        <authorList>
            <person name="Kono N."/>
            <person name="Arakawa K."/>
        </authorList>
    </citation>
    <scope>NUCLEOTIDE SEQUENCE [LARGE SCALE GENOMIC DNA]</scope>
</reference>
<comment type="subcellular location">
    <subcellularLocation>
        <location evidence="1">Secreted</location>
    </subcellularLocation>
</comment>
<evidence type="ECO:0000256" key="2">
    <source>
        <dbReference type="ARBA" id="ARBA00022525"/>
    </source>
</evidence>
<evidence type="ECO:0000313" key="6">
    <source>
        <dbReference type="EMBL" id="GIY63961.1"/>
    </source>
</evidence>
<keyword evidence="6" id="KW-0482">Metalloprotease</keyword>
<keyword evidence="2" id="KW-0964">Secreted</keyword>
<dbReference type="AlphaFoldDB" id="A0AAV4V1X9"/>